<gene>
    <name evidence="2" type="ORF">V1286_003887</name>
</gene>
<sequence>MPLALIETGHCNVDLKPSPIEPSWILEGNPEARSHVLSSSACGTATTLIWSCTEGKFNWYYDVDETIMILEGSIVLESEGELPKRYGVGDVILFRDGAHVKWHVENYVKKIAFFRQTIPFGLGFAVRAINKLKQTFSAPGGRRSAPQRDPVPFYDLMGKSTRDAAPARFSWRRKRTT</sequence>
<comment type="caution">
    <text evidence="2">The sequence shown here is derived from an EMBL/GenBank/DDBJ whole genome shotgun (WGS) entry which is preliminary data.</text>
</comment>
<dbReference type="InterPro" id="IPR008579">
    <property type="entry name" value="UGlyAH_Cupin_dom"/>
</dbReference>
<dbReference type="PANTHER" id="PTHR40943">
    <property type="entry name" value="CYTOPLASMIC PROTEIN-RELATED"/>
    <property type="match status" value="1"/>
</dbReference>
<dbReference type="EMBL" id="JAZHRV010000001">
    <property type="protein sequence ID" value="MEH2556358.1"/>
    <property type="molecule type" value="Genomic_DNA"/>
</dbReference>
<dbReference type="Pfam" id="PF05899">
    <property type="entry name" value="Cupin_3"/>
    <property type="match status" value="1"/>
</dbReference>
<dbReference type="Gene3D" id="2.60.120.10">
    <property type="entry name" value="Jelly Rolls"/>
    <property type="match status" value="1"/>
</dbReference>
<dbReference type="Proteomes" id="UP001364224">
    <property type="component" value="Unassembled WGS sequence"/>
</dbReference>
<proteinExistence type="predicted"/>
<evidence type="ECO:0000313" key="3">
    <source>
        <dbReference type="Proteomes" id="UP001364224"/>
    </source>
</evidence>
<feature type="domain" description="(S)-ureidoglycine aminohydrolase cupin" evidence="1">
    <location>
        <begin position="40"/>
        <end position="111"/>
    </location>
</feature>
<dbReference type="PANTHER" id="PTHR40943:SF1">
    <property type="entry name" value="CYTOPLASMIC PROTEIN"/>
    <property type="match status" value="1"/>
</dbReference>
<dbReference type="SUPFAM" id="SSF51182">
    <property type="entry name" value="RmlC-like cupins"/>
    <property type="match status" value="1"/>
</dbReference>
<accession>A0ABU8BEE1</accession>
<evidence type="ECO:0000313" key="2">
    <source>
        <dbReference type="EMBL" id="MEH2556358.1"/>
    </source>
</evidence>
<name>A0ABU8BEE1_9BRAD</name>
<reference evidence="2 3" key="1">
    <citation type="submission" date="2024-02" db="EMBL/GenBank/DDBJ databases">
        <title>Adaptive strategies in a cosmopolitan and abundant soil bacterium.</title>
        <authorList>
            <person name="Carini P."/>
        </authorList>
    </citation>
    <scope>NUCLEOTIDE SEQUENCE [LARGE SCALE GENOMIC DNA]</scope>
    <source>
        <strain evidence="2 3">AZCC 1608</strain>
    </source>
</reference>
<protein>
    <submittedName>
        <fullName evidence="2">Cupin superfamily protein</fullName>
    </submittedName>
</protein>
<dbReference type="InterPro" id="IPR011051">
    <property type="entry name" value="RmlC_Cupin_sf"/>
</dbReference>
<keyword evidence="3" id="KW-1185">Reference proteome</keyword>
<evidence type="ECO:0000259" key="1">
    <source>
        <dbReference type="Pfam" id="PF05899"/>
    </source>
</evidence>
<organism evidence="2 3">
    <name type="scientific">Bradyrhizobium algeriense</name>
    <dbReference type="NCBI Taxonomy" id="634784"/>
    <lineage>
        <taxon>Bacteria</taxon>
        <taxon>Pseudomonadati</taxon>
        <taxon>Pseudomonadota</taxon>
        <taxon>Alphaproteobacteria</taxon>
        <taxon>Hyphomicrobiales</taxon>
        <taxon>Nitrobacteraceae</taxon>
        <taxon>Bradyrhizobium</taxon>
    </lineage>
</organism>
<dbReference type="InterPro" id="IPR014710">
    <property type="entry name" value="RmlC-like_jellyroll"/>
</dbReference>